<dbReference type="KEGG" id="bmx:BMS_0253"/>
<reference evidence="3" key="1">
    <citation type="journal article" date="2013" name="ISME J.">
        <title>A small predatory core genome in the divergent marine Bacteriovorax marinus SJ and the terrestrial Bdellovibrio bacteriovorus.</title>
        <authorList>
            <person name="Crossman L.C."/>
            <person name="Chen H."/>
            <person name="Cerdeno-Tarraga A.M."/>
            <person name="Brooks K."/>
            <person name="Quail M.A."/>
            <person name="Pineiro S.A."/>
            <person name="Hobley L."/>
            <person name="Sockett R.E."/>
            <person name="Bentley S.D."/>
            <person name="Parkhill J."/>
            <person name="Williams H.N."/>
            <person name="Stine O.C."/>
        </authorList>
    </citation>
    <scope>NUCLEOTIDE SEQUENCE [LARGE SCALE GENOMIC DNA]</scope>
    <source>
        <strain evidence="3">ATCC BAA-682 / DSM 15412 / SJ</strain>
    </source>
</reference>
<dbReference type="PATRIC" id="fig|862908.3.peg.243"/>
<feature type="compositionally biased region" description="Basic and acidic residues" evidence="1">
    <location>
        <begin position="291"/>
        <end position="307"/>
    </location>
</feature>
<dbReference type="Proteomes" id="UP000008963">
    <property type="component" value="Chromosome"/>
</dbReference>
<dbReference type="HOGENOM" id="CLU_870867_0_0_7"/>
<organism evidence="2 3">
    <name type="scientific">Halobacteriovorax marinus (strain ATCC BAA-682 / DSM 15412 / SJ)</name>
    <name type="common">Bacteriovorax marinus</name>
    <dbReference type="NCBI Taxonomy" id="862908"/>
    <lineage>
        <taxon>Bacteria</taxon>
        <taxon>Pseudomonadati</taxon>
        <taxon>Bdellovibrionota</taxon>
        <taxon>Bacteriovoracia</taxon>
        <taxon>Bacteriovoracales</taxon>
        <taxon>Halobacteriovoraceae</taxon>
        <taxon>Halobacteriovorax</taxon>
    </lineage>
</organism>
<evidence type="ECO:0000313" key="2">
    <source>
        <dbReference type="EMBL" id="CBW25182.1"/>
    </source>
</evidence>
<sequence length="319" mass="37090">MMMKSLIALIFIFNINAVDFRDAYKGKINLSVKDMPTEYKILIESINHYPLSKEDKDDLLSNIVMSDAFFTKIPKNDLFLLTKMEIYKAVLSYHNSENIKSIRVNQPIINELMKKANTAKDELNPFASWILRAVIKDLQSIIKYKYYQTYLTQKAQSKKLKNIELLKLDKKITLLSPWISLFNLSTSEEINLALRPLHFRIIRRLAFLSKTIYQTSSFDKMPPMKELNQLSLFKYSRELTNRESTLQKIDDVIGNIEIFPSKGSSTNISDLPNPSNDWIPKDDMQSLKIKKGDLFPEPDPNYKKPESLPEPVNDWLLDI</sequence>
<dbReference type="AlphaFoldDB" id="E1X387"/>
<protein>
    <submittedName>
        <fullName evidence="2">Exported protein</fullName>
    </submittedName>
</protein>
<keyword evidence="3" id="KW-1185">Reference proteome</keyword>
<evidence type="ECO:0000313" key="3">
    <source>
        <dbReference type="Proteomes" id="UP000008963"/>
    </source>
</evidence>
<proteinExistence type="predicted"/>
<dbReference type="EMBL" id="FQ312005">
    <property type="protein sequence ID" value="CBW25182.1"/>
    <property type="molecule type" value="Genomic_DNA"/>
</dbReference>
<accession>E1X387</accession>
<dbReference type="STRING" id="862908.BMS_0253"/>
<name>E1X387_HALMS</name>
<gene>
    <name evidence="2" type="ordered locus">BMS_0253</name>
</gene>
<evidence type="ECO:0000256" key="1">
    <source>
        <dbReference type="SAM" id="MobiDB-lite"/>
    </source>
</evidence>
<feature type="region of interest" description="Disordered" evidence="1">
    <location>
        <begin position="291"/>
        <end position="310"/>
    </location>
</feature>